<dbReference type="EMBL" id="JAHRIQ010019191">
    <property type="protein sequence ID" value="MEQ2227338.1"/>
    <property type="molecule type" value="Genomic_DNA"/>
</dbReference>
<accession>A0ABV0T5Y2</accession>
<evidence type="ECO:0000313" key="2">
    <source>
        <dbReference type="Proteomes" id="UP001482620"/>
    </source>
</evidence>
<dbReference type="Proteomes" id="UP001482620">
    <property type="component" value="Unassembled WGS sequence"/>
</dbReference>
<reference evidence="1 2" key="1">
    <citation type="submission" date="2021-06" db="EMBL/GenBank/DDBJ databases">
        <authorList>
            <person name="Palmer J.M."/>
        </authorList>
    </citation>
    <scope>NUCLEOTIDE SEQUENCE [LARGE SCALE GENOMIC DNA]</scope>
    <source>
        <strain evidence="2">if_2019</strain>
        <tissue evidence="1">Muscle</tissue>
    </source>
</reference>
<sequence length="63" mass="7086">MFPAKALSHSNGGWLQVNPLFTHTRMYSPQHPGQLLLSTVHLRGSVWAEKSEVVAHLRILVLK</sequence>
<keyword evidence="2" id="KW-1185">Reference proteome</keyword>
<organism evidence="1 2">
    <name type="scientific">Ilyodon furcidens</name>
    <name type="common">goldbreast splitfin</name>
    <dbReference type="NCBI Taxonomy" id="33524"/>
    <lineage>
        <taxon>Eukaryota</taxon>
        <taxon>Metazoa</taxon>
        <taxon>Chordata</taxon>
        <taxon>Craniata</taxon>
        <taxon>Vertebrata</taxon>
        <taxon>Euteleostomi</taxon>
        <taxon>Actinopterygii</taxon>
        <taxon>Neopterygii</taxon>
        <taxon>Teleostei</taxon>
        <taxon>Neoteleostei</taxon>
        <taxon>Acanthomorphata</taxon>
        <taxon>Ovalentaria</taxon>
        <taxon>Atherinomorphae</taxon>
        <taxon>Cyprinodontiformes</taxon>
        <taxon>Goodeidae</taxon>
        <taxon>Ilyodon</taxon>
    </lineage>
</organism>
<comment type="caution">
    <text evidence="1">The sequence shown here is derived from an EMBL/GenBank/DDBJ whole genome shotgun (WGS) entry which is preliminary data.</text>
</comment>
<protein>
    <submittedName>
        <fullName evidence="1">Uncharacterized protein</fullName>
    </submittedName>
</protein>
<name>A0ABV0T5Y2_9TELE</name>
<evidence type="ECO:0000313" key="1">
    <source>
        <dbReference type="EMBL" id="MEQ2227338.1"/>
    </source>
</evidence>
<gene>
    <name evidence="1" type="ORF">ILYODFUR_036691</name>
</gene>
<feature type="non-terminal residue" evidence="1">
    <location>
        <position position="63"/>
    </location>
</feature>
<proteinExistence type="predicted"/>